<name>A0ACB5S482_9PEZI</name>
<evidence type="ECO:0000313" key="1">
    <source>
        <dbReference type="EMBL" id="GME27572.1"/>
    </source>
</evidence>
<gene>
    <name evidence="1" type="primary">g2927</name>
    <name evidence="1" type="ORF">NpPPO83_00002927</name>
</gene>
<protein>
    <submittedName>
        <fullName evidence="1">Uncharacterized protein</fullName>
    </submittedName>
</protein>
<dbReference type="EMBL" id="BSXG01000038">
    <property type="protein sequence ID" value="GME27572.1"/>
    <property type="molecule type" value="Genomic_DNA"/>
</dbReference>
<reference evidence="1" key="1">
    <citation type="submission" date="2024-09" db="EMBL/GenBank/DDBJ databases">
        <title>Draft Genome Sequences of Neofusicoccum parvum.</title>
        <authorList>
            <person name="Ashida A."/>
            <person name="Camagna M."/>
            <person name="Tanaka A."/>
            <person name="Takemoto D."/>
        </authorList>
    </citation>
    <scope>NUCLEOTIDE SEQUENCE</scope>
    <source>
        <strain evidence="1">PPO83</strain>
    </source>
</reference>
<dbReference type="Proteomes" id="UP001165186">
    <property type="component" value="Unassembled WGS sequence"/>
</dbReference>
<sequence length="500" mass="55627">MLSIQLFLFAPFAYLISYILYNLLLHPLRAYPGPLLHRATPIPRIIARWRGLSIYQTSALHSRYGHVVRVSPNELSYTSSAAWKDIYGANSSLGGRSLPKDALANPAPPTGAAALINVADDAQHRRQRRLFAPAFSERALKEQEALLGRHVGALVAQLSRRCCDGSETTLATNVVDLLNWTSFDIMGDLAFGAPLGLLEHGAYTPWVALTFAAIKMLTFRMILGYYFPITGRIMPLLIPESMKRKRAEHLAYAAAQVDARLGRRTDRPDIWTLVLREAAAGKEPGLTVGEMHSNAGVFMIAGTETTATALSGMVYLLLRHPDCLRRLKEEVYGAFGRADEMTLERLPHLPYLNAVINEAMRVYPAAPEALMRAVPPEGAEISGKFVPGGTTVFITHYCAFRSPHNFALPDSFVPERWLPDCDPHFAKDDKKAFQPFSVGPRNCIGRNLANHEIRLILANIIWHFDLELCEESSNWTDQKTFSLWSKLPLMVKVSKAKGKP</sequence>
<comment type="caution">
    <text evidence="1">The sequence shown here is derived from an EMBL/GenBank/DDBJ whole genome shotgun (WGS) entry which is preliminary data.</text>
</comment>
<organism evidence="1 2">
    <name type="scientific">Neofusicoccum parvum</name>
    <dbReference type="NCBI Taxonomy" id="310453"/>
    <lineage>
        <taxon>Eukaryota</taxon>
        <taxon>Fungi</taxon>
        <taxon>Dikarya</taxon>
        <taxon>Ascomycota</taxon>
        <taxon>Pezizomycotina</taxon>
        <taxon>Dothideomycetes</taxon>
        <taxon>Dothideomycetes incertae sedis</taxon>
        <taxon>Botryosphaeriales</taxon>
        <taxon>Botryosphaeriaceae</taxon>
        <taxon>Neofusicoccum</taxon>
    </lineage>
</organism>
<keyword evidence="2" id="KW-1185">Reference proteome</keyword>
<evidence type="ECO:0000313" key="2">
    <source>
        <dbReference type="Proteomes" id="UP001165186"/>
    </source>
</evidence>
<accession>A0ACB5S482</accession>
<proteinExistence type="predicted"/>